<reference evidence="3 4" key="1">
    <citation type="submission" date="2016-10" db="EMBL/GenBank/DDBJ databases">
        <authorList>
            <person name="de Groot N.N."/>
        </authorList>
    </citation>
    <scope>NUCLEOTIDE SEQUENCE [LARGE SCALE GENOMIC DNA]</scope>
    <source>
        <strain evidence="3 4">CGMCC 1.6502</strain>
    </source>
</reference>
<dbReference type="OrthoDB" id="2382188at2"/>
<dbReference type="Proteomes" id="UP000198694">
    <property type="component" value="Unassembled WGS sequence"/>
</dbReference>
<dbReference type="AlphaFoldDB" id="A0A1G9B362"/>
<dbReference type="GO" id="GO:0030436">
    <property type="term" value="P:asexual sporulation"/>
    <property type="evidence" value="ECO:0007669"/>
    <property type="project" value="InterPro"/>
</dbReference>
<evidence type="ECO:0000256" key="2">
    <source>
        <dbReference type="SAM" id="MobiDB-lite"/>
    </source>
</evidence>
<feature type="compositionally biased region" description="Basic and acidic residues" evidence="2">
    <location>
        <begin position="1"/>
        <end position="17"/>
    </location>
</feature>
<proteinExistence type="predicted"/>
<organism evidence="3 4">
    <name type="scientific">Sediminibacillus albus</name>
    <dbReference type="NCBI Taxonomy" id="407036"/>
    <lineage>
        <taxon>Bacteria</taxon>
        <taxon>Bacillati</taxon>
        <taxon>Bacillota</taxon>
        <taxon>Bacilli</taxon>
        <taxon>Bacillales</taxon>
        <taxon>Bacillaceae</taxon>
        <taxon>Sediminibacillus</taxon>
    </lineage>
</organism>
<evidence type="ECO:0000256" key="1">
    <source>
        <dbReference type="ARBA" id="ARBA00022969"/>
    </source>
</evidence>
<keyword evidence="1" id="KW-0749">Sporulation</keyword>
<feature type="compositionally biased region" description="Polar residues" evidence="2">
    <location>
        <begin position="31"/>
        <end position="46"/>
    </location>
</feature>
<accession>A0A1G9B362</accession>
<protein>
    <submittedName>
        <fullName evidence="3">Small acid-soluble spore protein K (Minor)</fullName>
    </submittedName>
</protein>
<dbReference type="GO" id="GO:0030435">
    <property type="term" value="P:sporulation resulting in formation of a cellular spore"/>
    <property type="evidence" value="ECO:0007669"/>
    <property type="project" value="UniProtKB-KW"/>
</dbReference>
<dbReference type="Pfam" id="PF08176">
    <property type="entry name" value="SspK"/>
    <property type="match status" value="1"/>
</dbReference>
<sequence>MRNKEIGFTDKRMDGKPRAKARFSPKRADGSINTRPQARMKNSSSR</sequence>
<evidence type="ECO:0000313" key="3">
    <source>
        <dbReference type="EMBL" id="SDK34036.1"/>
    </source>
</evidence>
<name>A0A1G9B362_9BACI</name>
<gene>
    <name evidence="3" type="ORF">SAMN05216243_2790</name>
</gene>
<dbReference type="STRING" id="407036.SAMN05216243_2790"/>
<keyword evidence="4" id="KW-1185">Reference proteome</keyword>
<dbReference type="GO" id="GO:0042601">
    <property type="term" value="C:endospore-forming forespore"/>
    <property type="evidence" value="ECO:0007669"/>
    <property type="project" value="InterPro"/>
</dbReference>
<dbReference type="RefSeq" id="WP_093215374.1">
    <property type="nucleotide sequence ID" value="NZ_FNFL01000005.1"/>
</dbReference>
<dbReference type="InterPro" id="IPR012611">
    <property type="entry name" value="SASP_SspK"/>
</dbReference>
<feature type="region of interest" description="Disordered" evidence="2">
    <location>
        <begin position="1"/>
        <end position="46"/>
    </location>
</feature>
<dbReference type="EMBL" id="FNFL01000005">
    <property type="protein sequence ID" value="SDK34036.1"/>
    <property type="molecule type" value="Genomic_DNA"/>
</dbReference>
<evidence type="ECO:0000313" key="4">
    <source>
        <dbReference type="Proteomes" id="UP000198694"/>
    </source>
</evidence>